<name>A0A6I1MJV8_9CLOT</name>
<accession>A0A6I1MJV8</accession>
<dbReference type="Proteomes" id="UP000430345">
    <property type="component" value="Unassembled WGS sequence"/>
</dbReference>
<organism evidence="1 2">
    <name type="scientific">Clostridium tarantellae</name>
    <dbReference type="NCBI Taxonomy" id="39493"/>
    <lineage>
        <taxon>Bacteria</taxon>
        <taxon>Bacillati</taxon>
        <taxon>Bacillota</taxon>
        <taxon>Clostridia</taxon>
        <taxon>Eubacteriales</taxon>
        <taxon>Clostridiaceae</taxon>
        <taxon>Clostridium</taxon>
    </lineage>
</organism>
<reference evidence="1 2" key="1">
    <citation type="submission" date="2019-10" db="EMBL/GenBank/DDBJ databases">
        <title>The Genome Sequence of Clostridium tarantellae Isolated from Fish Brain.</title>
        <authorList>
            <person name="Bano L."/>
            <person name="Kiel M."/>
            <person name="Sales G."/>
            <person name="Doxey A.C."/>
            <person name="Mansfield M.J."/>
            <person name="Schiavone M."/>
            <person name="Rossetto O."/>
            <person name="Pirazzini M."/>
            <person name="Dobrindt U."/>
            <person name="Montecucco C."/>
        </authorList>
    </citation>
    <scope>NUCLEOTIDE SEQUENCE [LARGE SCALE GENOMIC DNA]</scope>
    <source>
        <strain evidence="1 2">DSM 3997</strain>
    </source>
</reference>
<dbReference type="OrthoDB" id="1921697at2"/>
<sequence>MSNNIPKEHIANIAKASTYFIFRNGPMKELHKHGKLSDEEVKSIQTYMQNHLAYLYNVLLEESNLNKFELIVNTMNKFYVNDDEKVILDGDGFDNFYNQLFPQASNISFTKE</sequence>
<comment type="caution">
    <text evidence="1">The sequence shown here is derived from an EMBL/GenBank/DDBJ whole genome shotgun (WGS) entry which is preliminary data.</text>
</comment>
<evidence type="ECO:0000313" key="2">
    <source>
        <dbReference type="Proteomes" id="UP000430345"/>
    </source>
</evidence>
<dbReference type="RefSeq" id="WP_152888112.1">
    <property type="nucleotide sequence ID" value="NZ_WHJC01000032.1"/>
</dbReference>
<keyword evidence="2" id="KW-1185">Reference proteome</keyword>
<dbReference type="AlphaFoldDB" id="A0A6I1MJV8"/>
<protein>
    <submittedName>
        <fullName evidence="1">Uncharacterized protein</fullName>
    </submittedName>
</protein>
<dbReference type="EMBL" id="WHJC01000032">
    <property type="protein sequence ID" value="MPQ42993.1"/>
    <property type="molecule type" value="Genomic_DNA"/>
</dbReference>
<gene>
    <name evidence="1" type="ORF">GBZ86_04375</name>
</gene>
<evidence type="ECO:0000313" key="1">
    <source>
        <dbReference type="EMBL" id="MPQ42993.1"/>
    </source>
</evidence>
<proteinExistence type="predicted"/>